<feature type="compositionally biased region" description="Basic residues" evidence="1">
    <location>
        <begin position="361"/>
        <end position="376"/>
    </location>
</feature>
<protein>
    <recommendedName>
        <fullName evidence="4">Adhesin domain-containing protein</fullName>
    </recommendedName>
</protein>
<dbReference type="Proteomes" id="UP001329825">
    <property type="component" value="Chromosome 1"/>
</dbReference>
<feature type="region of interest" description="Disordered" evidence="1">
    <location>
        <begin position="346"/>
        <end position="378"/>
    </location>
</feature>
<evidence type="ECO:0000256" key="1">
    <source>
        <dbReference type="SAM" id="MobiDB-lite"/>
    </source>
</evidence>
<organism evidence="2 3">
    <name type="scientific">Kwoniella shivajii</name>
    <dbReference type="NCBI Taxonomy" id="564305"/>
    <lineage>
        <taxon>Eukaryota</taxon>
        <taxon>Fungi</taxon>
        <taxon>Dikarya</taxon>
        <taxon>Basidiomycota</taxon>
        <taxon>Agaricomycotina</taxon>
        <taxon>Tremellomycetes</taxon>
        <taxon>Tremellales</taxon>
        <taxon>Cryptococcaceae</taxon>
        <taxon>Kwoniella</taxon>
    </lineage>
</organism>
<gene>
    <name evidence="2" type="ORF">IL334_000161</name>
</gene>
<name>A0ABZ1CNI8_9TREE</name>
<feature type="region of interest" description="Disordered" evidence="1">
    <location>
        <begin position="521"/>
        <end position="601"/>
    </location>
</feature>
<feature type="region of interest" description="Disordered" evidence="1">
    <location>
        <begin position="1"/>
        <end position="26"/>
    </location>
</feature>
<proteinExistence type="predicted"/>
<evidence type="ECO:0000313" key="2">
    <source>
        <dbReference type="EMBL" id="WRT63258.1"/>
    </source>
</evidence>
<feature type="compositionally biased region" description="Pro residues" evidence="1">
    <location>
        <begin position="575"/>
        <end position="584"/>
    </location>
</feature>
<feature type="compositionally biased region" description="Pro residues" evidence="1">
    <location>
        <begin position="540"/>
        <end position="555"/>
    </location>
</feature>
<feature type="compositionally biased region" description="Basic and acidic residues" evidence="1">
    <location>
        <begin position="11"/>
        <end position="26"/>
    </location>
</feature>
<dbReference type="GeneID" id="87952292"/>
<dbReference type="EMBL" id="CP141881">
    <property type="protein sequence ID" value="WRT63258.1"/>
    <property type="molecule type" value="Genomic_DNA"/>
</dbReference>
<evidence type="ECO:0000313" key="3">
    <source>
        <dbReference type="Proteomes" id="UP001329825"/>
    </source>
</evidence>
<feature type="region of interest" description="Disordered" evidence="1">
    <location>
        <begin position="81"/>
        <end position="100"/>
    </location>
</feature>
<feature type="compositionally biased region" description="Basic and acidic residues" evidence="1">
    <location>
        <begin position="490"/>
        <end position="508"/>
    </location>
</feature>
<sequence>MVALPTYHPIPTDEKYSDDPRQQSDEFDSKVYHPASIGLIVGQPEQAKNHRNVSKIRKALLALIVFYFSFVTITKLGKHVSGRRGHGHKHEHGEFKDVGSINDHTYSHDHDAWSEVRPCNGMKDTQKEEFTIIPTAYGDAMNIEDEQRTANASFAIPFNKKNAFNINFNGLHGNVIVSRSDVSSQGERHAPTAVIVESTFENDVQGVEMKHNEWANELTINSEDLAEHVVHIILPARKNKISSLSVTSTKTLNFVLDSSAQDVVFKHLSLKSESGDINVPALKGGKVELETTTGAVGGTYNVSKALILKTITGDIKAGVHVLPPWNGPHHRPPHKNESAIDRPEHKFKHDDHHHHQEEKHEHKHKGQRHDHHKSPKSRSWLASLFSKRPEHPHHGPEPVFIGAFSTTGSVNLTILSQGNYTSSVIRSFTKTNNVSIQHAENFRGFYRIGTFVGEYEVEVPEKYKTQHVLKEGTSETGGFQEGLVGFKRPHGQEPPKRKEPPSKGKRDEIEDEIEVDWLDIAEDGPQGPPHKGHKGHKGPQGPPSPPHKGPGGPPHPPHKGPGGPPHPPHRGPGGPHHPPPPPPGHSRVFAHTDIGSVQVIL</sequence>
<dbReference type="RefSeq" id="XP_062787998.1">
    <property type="nucleotide sequence ID" value="XM_062931947.1"/>
</dbReference>
<evidence type="ECO:0008006" key="4">
    <source>
        <dbReference type="Google" id="ProtNLM"/>
    </source>
</evidence>
<reference evidence="2 3" key="1">
    <citation type="submission" date="2024-01" db="EMBL/GenBank/DDBJ databases">
        <title>Comparative genomics of Cryptococcus and Kwoniella reveals pathogenesis evolution and contrasting modes of karyotype evolution via chromosome fusion or intercentromeric recombination.</title>
        <authorList>
            <person name="Coelho M.A."/>
            <person name="David-Palma M."/>
            <person name="Shea T."/>
            <person name="Bowers K."/>
            <person name="McGinley-Smith S."/>
            <person name="Mohammad A.W."/>
            <person name="Gnirke A."/>
            <person name="Yurkov A.M."/>
            <person name="Nowrousian M."/>
            <person name="Sun S."/>
            <person name="Cuomo C.A."/>
            <person name="Heitman J."/>
        </authorList>
    </citation>
    <scope>NUCLEOTIDE SEQUENCE [LARGE SCALE GENOMIC DNA]</scope>
    <source>
        <strain evidence="2">CBS 11374</strain>
    </source>
</reference>
<accession>A0ABZ1CNI8</accession>
<feature type="compositionally biased region" description="Basic residues" evidence="1">
    <location>
        <begin position="81"/>
        <end position="90"/>
    </location>
</feature>
<keyword evidence="3" id="KW-1185">Reference proteome</keyword>
<feature type="compositionally biased region" description="Basic and acidic residues" evidence="1">
    <location>
        <begin position="346"/>
        <end position="360"/>
    </location>
</feature>
<feature type="region of interest" description="Disordered" evidence="1">
    <location>
        <begin position="468"/>
        <end position="509"/>
    </location>
</feature>